<sequence length="179" mass="21387">MQYRRIYHPGACYFFTVVTHRRYPWFAEPEAVEQLRTAIRQEKARRPFAIGAFVVMPDHLHAVWTLPDGDSDYSIRWRNIKRAFTALIADNRRPVVSASRRYKNEQAIWQRRFWEHRIRDERDFVQHIDYIHYNPVKHGLVGRPVDWPFSSIHRYIGQGVLPENWGESPITLDSGIGWE</sequence>
<dbReference type="PANTHER" id="PTHR36966">
    <property type="entry name" value="REP-ASSOCIATED TYROSINE TRANSPOSASE"/>
    <property type="match status" value="1"/>
</dbReference>
<feature type="domain" description="Transposase IS200-like" evidence="1">
    <location>
        <begin position="8"/>
        <end position="134"/>
    </location>
</feature>
<reference evidence="2 3" key="1">
    <citation type="journal article" date="2015" name="Environ. Microbiol.">
        <title>Methane oxidation coupled to nitrate reduction under hypoxia by the Gammaproteobacterium Methylomonas denitrificans, sp. nov. type strain FJG1.</title>
        <authorList>
            <person name="Kits K.D."/>
            <person name="Klotz M.G."/>
            <person name="Stein L.Y."/>
        </authorList>
    </citation>
    <scope>NUCLEOTIDE SEQUENCE [LARGE SCALE GENOMIC DNA]</scope>
    <source>
        <strain evidence="2 3">FJG1</strain>
    </source>
</reference>
<dbReference type="OrthoDB" id="9794403at2"/>
<dbReference type="Gene3D" id="3.30.70.1290">
    <property type="entry name" value="Transposase IS200-like"/>
    <property type="match status" value="1"/>
</dbReference>
<dbReference type="GO" id="GO:0043565">
    <property type="term" value="F:sequence-specific DNA binding"/>
    <property type="evidence" value="ECO:0007669"/>
    <property type="project" value="TreeGrafter"/>
</dbReference>
<gene>
    <name evidence="2" type="ORF">JT25_015345</name>
</gene>
<dbReference type="PANTHER" id="PTHR36966:SF1">
    <property type="entry name" value="REP-ASSOCIATED TYROSINE TRANSPOSASE"/>
    <property type="match status" value="1"/>
</dbReference>
<dbReference type="KEGG" id="mdn:JT25_015345"/>
<organism evidence="2 3">
    <name type="scientific">Methylomonas denitrificans</name>
    <dbReference type="NCBI Taxonomy" id="1538553"/>
    <lineage>
        <taxon>Bacteria</taxon>
        <taxon>Pseudomonadati</taxon>
        <taxon>Pseudomonadota</taxon>
        <taxon>Gammaproteobacteria</taxon>
        <taxon>Methylococcales</taxon>
        <taxon>Methylococcaceae</taxon>
        <taxon>Methylomonas</taxon>
    </lineage>
</organism>
<protein>
    <submittedName>
        <fullName evidence="2">Transposase</fullName>
    </submittedName>
</protein>
<evidence type="ECO:0000259" key="1">
    <source>
        <dbReference type="SMART" id="SM01321"/>
    </source>
</evidence>
<evidence type="ECO:0000313" key="2">
    <source>
        <dbReference type="EMBL" id="AMK77833.1"/>
    </source>
</evidence>
<dbReference type="SMART" id="SM01321">
    <property type="entry name" value="Y1_Tnp"/>
    <property type="match status" value="1"/>
</dbReference>
<keyword evidence="3" id="KW-1185">Reference proteome</keyword>
<accession>A0A126T6X0</accession>
<proteinExistence type="predicted"/>
<dbReference type="SUPFAM" id="SSF143422">
    <property type="entry name" value="Transposase IS200-like"/>
    <property type="match status" value="1"/>
</dbReference>
<dbReference type="InterPro" id="IPR036515">
    <property type="entry name" value="Transposase_17_sf"/>
</dbReference>
<dbReference type="InterPro" id="IPR052715">
    <property type="entry name" value="RAYT_transposase"/>
</dbReference>
<dbReference type="NCBIfam" id="NF047646">
    <property type="entry name" value="REP_Tyr_transpos"/>
    <property type="match status" value="1"/>
</dbReference>
<dbReference type="EMBL" id="CP014476">
    <property type="protein sequence ID" value="AMK77833.1"/>
    <property type="molecule type" value="Genomic_DNA"/>
</dbReference>
<name>A0A126T6X0_9GAMM</name>
<dbReference type="AlphaFoldDB" id="A0A126T6X0"/>
<dbReference type="RefSeq" id="WP_036273343.1">
    <property type="nucleotide sequence ID" value="NZ_CP014476.1"/>
</dbReference>
<dbReference type="GO" id="GO:0006313">
    <property type="term" value="P:DNA transposition"/>
    <property type="evidence" value="ECO:0007669"/>
    <property type="project" value="InterPro"/>
</dbReference>
<dbReference type="InterPro" id="IPR002686">
    <property type="entry name" value="Transposase_17"/>
</dbReference>
<dbReference type="GO" id="GO:0004803">
    <property type="term" value="F:transposase activity"/>
    <property type="evidence" value="ECO:0007669"/>
    <property type="project" value="InterPro"/>
</dbReference>
<evidence type="ECO:0000313" key="3">
    <source>
        <dbReference type="Proteomes" id="UP000030512"/>
    </source>
</evidence>
<dbReference type="Proteomes" id="UP000030512">
    <property type="component" value="Chromosome"/>
</dbReference>